<evidence type="ECO:0000313" key="3">
    <source>
        <dbReference type="EMBL" id="KAK6997097.1"/>
    </source>
</evidence>
<dbReference type="AlphaFoldDB" id="A0AAW0A1B3"/>
<accession>A0AAW0A1B3</accession>
<dbReference type="Pfam" id="PF09820">
    <property type="entry name" value="AAA-ATPase_like"/>
    <property type="match status" value="1"/>
</dbReference>
<sequence length="704" mass="78962">MTTRSDTQAPGDCLMSSQLCRAAQVDEDLVINETLSAEKIATHESLTEIAHYESIFNLDGFSPRVKLEYLNQVLGSKLVGTASSTPSTRPKRSLFDHDSDSDTDSEHEQKRAKARPRPHSPPLPDDQFLHPRGGLYVDKTACITGLPDEFQYLVLRPPQFGKTSFLSTLYHFYDVRGCDRFDQRFGSLAVASASPTIVPHNQHLALLIDLAFGFVYYNGLDVISVFTTHISSELDKFLFKYAEELKIPNPFTYLRERSLERKLVKVFERVKAHKYTLFVGVDDYDSPVRRGTLDPYFHRPGISKGLHTAREIENFFDSCFWKPLVEATDVVTKLFISGTLLVDYPTLRKLGTTTTLTVENAFGFTDDEAVHLMQSKGHRATEDMTELRRLCGQHRFSSRSRTGEPAQPLLHPGLLGNQILGAPASSAEDRASFVLLSDLLQVVSEGCDVPGDGTLDPLIELVATGAADANETLVDPFELHATGVLTWDDFRLAGALTYDSQSSDVLRIANSPALSLIHSSIDDVLSARHNLALTFHNAWYRHCELDDHRLLLELFSNVFRALNGMCRRREPNLQGLFELVMRNRRCAVPNRIPGALILPAAALGSTSVEVSIPAYFRPEEDFEPTDHELGALHERLCACEDEDELLDMPYCFWSPELLAMETRLVRSFFEDDLTQDSQFLGVGGARILFRHRHNNEEKAEPVVS</sequence>
<proteinExistence type="predicted"/>
<name>A0AAW0A1B3_9AGAR</name>
<feature type="domain" description="AAA-ATPase-like" evidence="2">
    <location>
        <begin position="130"/>
        <end position="338"/>
    </location>
</feature>
<comment type="caution">
    <text evidence="3">The sequence shown here is derived from an EMBL/GenBank/DDBJ whole genome shotgun (WGS) entry which is preliminary data.</text>
</comment>
<feature type="compositionally biased region" description="Basic and acidic residues" evidence="1">
    <location>
        <begin position="93"/>
        <end position="111"/>
    </location>
</feature>
<feature type="region of interest" description="Disordered" evidence="1">
    <location>
        <begin position="80"/>
        <end position="129"/>
    </location>
</feature>
<dbReference type="PANTHER" id="PTHR34825">
    <property type="entry name" value="CONSERVED PROTEIN, WITH A WEAK D-GALACTARATE DEHYDRATASE/ALTRONATE HYDROLASE DOMAIN"/>
    <property type="match status" value="1"/>
</dbReference>
<keyword evidence="4" id="KW-1185">Reference proteome</keyword>
<dbReference type="InterPro" id="IPR018631">
    <property type="entry name" value="AAA-ATPase-like_dom"/>
</dbReference>
<dbReference type="PANTHER" id="PTHR34825:SF1">
    <property type="entry name" value="AAA-ATPASE-LIKE DOMAIN-CONTAINING PROTEIN"/>
    <property type="match status" value="1"/>
</dbReference>
<evidence type="ECO:0000256" key="1">
    <source>
        <dbReference type="SAM" id="MobiDB-lite"/>
    </source>
</evidence>
<dbReference type="EMBL" id="JAWWNJ010000094">
    <property type="protein sequence ID" value="KAK6997097.1"/>
    <property type="molecule type" value="Genomic_DNA"/>
</dbReference>
<organism evidence="3 4">
    <name type="scientific">Favolaschia claudopus</name>
    <dbReference type="NCBI Taxonomy" id="2862362"/>
    <lineage>
        <taxon>Eukaryota</taxon>
        <taxon>Fungi</taxon>
        <taxon>Dikarya</taxon>
        <taxon>Basidiomycota</taxon>
        <taxon>Agaricomycotina</taxon>
        <taxon>Agaricomycetes</taxon>
        <taxon>Agaricomycetidae</taxon>
        <taxon>Agaricales</taxon>
        <taxon>Marasmiineae</taxon>
        <taxon>Mycenaceae</taxon>
        <taxon>Favolaschia</taxon>
    </lineage>
</organism>
<dbReference type="Proteomes" id="UP001362999">
    <property type="component" value="Unassembled WGS sequence"/>
</dbReference>
<evidence type="ECO:0000313" key="4">
    <source>
        <dbReference type="Proteomes" id="UP001362999"/>
    </source>
</evidence>
<reference evidence="3 4" key="1">
    <citation type="journal article" date="2024" name="J Genomics">
        <title>Draft genome sequencing and assembly of Favolaschia claudopus CIRM-BRFM 2984 isolated from oak limbs.</title>
        <authorList>
            <person name="Navarro D."/>
            <person name="Drula E."/>
            <person name="Chaduli D."/>
            <person name="Cazenave R."/>
            <person name="Ahrendt S."/>
            <person name="Wang J."/>
            <person name="Lipzen A."/>
            <person name="Daum C."/>
            <person name="Barry K."/>
            <person name="Grigoriev I.V."/>
            <person name="Favel A."/>
            <person name="Rosso M.N."/>
            <person name="Martin F."/>
        </authorList>
    </citation>
    <scope>NUCLEOTIDE SEQUENCE [LARGE SCALE GENOMIC DNA]</scope>
    <source>
        <strain evidence="3 4">CIRM-BRFM 2984</strain>
    </source>
</reference>
<protein>
    <recommendedName>
        <fullName evidence="2">AAA-ATPase-like domain-containing protein</fullName>
    </recommendedName>
</protein>
<evidence type="ECO:0000259" key="2">
    <source>
        <dbReference type="Pfam" id="PF09820"/>
    </source>
</evidence>
<gene>
    <name evidence="3" type="ORF">R3P38DRAFT_3287083</name>
</gene>